<comment type="caution">
    <text evidence="11">The sequence shown here is derived from an EMBL/GenBank/DDBJ whole genome shotgun (WGS) entry which is preliminary data.</text>
</comment>
<keyword evidence="4 9" id="KW-0812">Transmembrane</keyword>
<reference evidence="11 12" key="1">
    <citation type="submission" date="2024-09" db="EMBL/GenBank/DDBJ databases">
        <authorList>
            <person name="D'Angelo T."/>
        </authorList>
    </citation>
    <scope>NUCLEOTIDE SEQUENCE [LARGE SCALE GENOMIC DNA]</scope>
    <source>
        <strain evidence="11">SAG AM-320-E07</strain>
    </source>
</reference>
<feature type="transmembrane region" description="Helical" evidence="9">
    <location>
        <begin position="135"/>
        <end position="157"/>
    </location>
</feature>
<dbReference type="EMBL" id="JBHPKH010000009">
    <property type="protein sequence ID" value="MFC1572253.1"/>
    <property type="molecule type" value="Genomic_DNA"/>
</dbReference>
<evidence type="ECO:0000256" key="6">
    <source>
        <dbReference type="ARBA" id="ARBA00022989"/>
    </source>
</evidence>
<proteinExistence type="inferred from homology"/>
<dbReference type="Proteomes" id="UP001593833">
    <property type="component" value="Unassembled WGS sequence"/>
</dbReference>
<keyword evidence="8 9" id="KW-0472">Membrane</keyword>
<comment type="subcellular location">
    <subcellularLocation>
        <location evidence="1">Membrane</location>
        <topology evidence="1">Multi-pass membrane protein</topology>
    </subcellularLocation>
</comment>
<keyword evidence="12" id="KW-1185">Reference proteome</keyword>
<feature type="transmembrane region" description="Helical" evidence="9">
    <location>
        <begin position="178"/>
        <end position="200"/>
    </location>
</feature>
<evidence type="ECO:0000256" key="5">
    <source>
        <dbReference type="ARBA" id="ARBA00022748"/>
    </source>
</evidence>
<sequence>MSGTLDVKFFTIAFIIYIAAFAFFLVRSGSQRNSFGWAGVWALGIGAVAQLIAFFVRWNLAGHIPLSSMHSYASIMSWMASVSLAVLVARTRRFDLGTFIAPLIIAIMAIASLLPTQIHQQLVPALQSYWLHIHVSMAALSEGAFAVSCGLSIYYLIKQRRSGVDPAELTRIDMLNHRAISIGYPLFTLGALFAGAIWAYDAWGSFWSWDPKEVGSLIIWLFYTGYLHARYQRGWRGRRAAILAIIGFAMVILSFLGNLFLGGQHSYENLG</sequence>
<name>A0ABV6YIT3_UNCEI</name>
<organism evidence="11 12">
    <name type="scientific">Eiseniibacteriota bacterium</name>
    <dbReference type="NCBI Taxonomy" id="2212470"/>
    <lineage>
        <taxon>Bacteria</taxon>
        <taxon>Candidatus Eiseniibacteriota</taxon>
    </lineage>
</organism>
<evidence type="ECO:0000256" key="1">
    <source>
        <dbReference type="ARBA" id="ARBA00004141"/>
    </source>
</evidence>
<dbReference type="PANTHER" id="PTHR30071:SF1">
    <property type="entry name" value="CYTOCHROME B_B6 PROTEIN-RELATED"/>
    <property type="match status" value="1"/>
</dbReference>
<dbReference type="InterPro" id="IPR017562">
    <property type="entry name" value="Cyt_c_biogenesis_CcsA"/>
</dbReference>
<comment type="similarity">
    <text evidence="2">Belongs to the CcmC/CycZ/HelC family.</text>
</comment>
<accession>A0ABV6YIT3</accession>
<feature type="transmembrane region" description="Helical" evidence="9">
    <location>
        <begin position="6"/>
        <end position="26"/>
    </location>
</feature>
<feature type="transmembrane region" description="Helical" evidence="9">
    <location>
        <begin position="96"/>
        <end position="115"/>
    </location>
</feature>
<dbReference type="PANTHER" id="PTHR30071">
    <property type="entry name" value="HEME EXPORTER PROTEIN C"/>
    <property type="match status" value="1"/>
</dbReference>
<feature type="domain" description="Cytochrome c assembly protein" evidence="10">
    <location>
        <begin position="72"/>
        <end position="262"/>
    </location>
</feature>
<evidence type="ECO:0000256" key="4">
    <source>
        <dbReference type="ARBA" id="ARBA00022692"/>
    </source>
</evidence>
<feature type="transmembrane region" description="Helical" evidence="9">
    <location>
        <begin position="38"/>
        <end position="58"/>
    </location>
</feature>
<evidence type="ECO:0000256" key="8">
    <source>
        <dbReference type="ARBA" id="ARBA00023136"/>
    </source>
</evidence>
<keyword evidence="5" id="KW-0201">Cytochrome c-type biogenesis</keyword>
<keyword evidence="6 9" id="KW-1133">Transmembrane helix</keyword>
<evidence type="ECO:0000313" key="12">
    <source>
        <dbReference type="Proteomes" id="UP001593833"/>
    </source>
</evidence>
<evidence type="ECO:0000256" key="9">
    <source>
        <dbReference type="SAM" id="Phobius"/>
    </source>
</evidence>
<gene>
    <name evidence="11" type="primary">ccsB</name>
    <name evidence="11" type="ORF">ACFL6M_01515</name>
</gene>
<dbReference type="NCBIfam" id="TIGR03144">
    <property type="entry name" value="cytochr_II_ccsB"/>
    <property type="match status" value="1"/>
</dbReference>
<keyword evidence="7" id="KW-0793">Thylakoid</keyword>
<dbReference type="InterPro" id="IPR002541">
    <property type="entry name" value="Cyt_c_assembly"/>
</dbReference>
<dbReference type="PRINTS" id="PR01386">
    <property type="entry name" value="CCMCBIOGNSIS"/>
</dbReference>
<evidence type="ECO:0000256" key="7">
    <source>
        <dbReference type="ARBA" id="ARBA00023078"/>
    </source>
</evidence>
<feature type="transmembrane region" description="Helical" evidence="9">
    <location>
        <begin position="212"/>
        <end position="229"/>
    </location>
</feature>
<evidence type="ECO:0000256" key="3">
    <source>
        <dbReference type="ARBA" id="ARBA00016463"/>
    </source>
</evidence>
<dbReference type="InterPro" id="IPR045062">
    <property type="entry name" value="Cyt_c_biogenesis_CcsA/CcmC"/>
</dbReference>
<protein>
    <recommendedName>
        <fullName evidence="3">Heme exporter protein C</fullName>
    </recommendedName>
</protein>
<dbReference type="Pfam" id="PF01578">
    <property type="entry name" value="Cytochrom_C_asm"/>
    <property type="match status" value="1"/>
</dbReference>
<evidence type="ECO:0000259" key="10">
    <source>
        <dbReference type="Pfam" id="PF01578"/>
    </source>
</evidence>
<feature type="transmembrane region" description="Helical" evidence="9">
    <location>
        <begin position="70"/>
        <end position="89"/>
    </location>
</feature>
<feature type="transmembrane region" description="Helical" evidence="9">
    <location>
        <begin position="241"/>
        <end position="261"/>
    </location>
</feature>
<evidence type="ECO:0000313" key="11">
    <source>
        <dbReference type="EMBL" id="MFC1572253.1"/>
    </source>
</evidence>
<evidence type="ECO:0000256" key="2">
    <source>
        <dbReference type="ARBA" id="ARBA00005840"/>
    </source>
</evidence>
<dbReference type="InterPro" id="IPR003557">
    <property type="entry name" value="Cyt_c_biogenesis_CcmC"/>
</dbReference>